<dbReference type="Proteomes" id="UP000054549">
    <property type="component" value="Unassembled WGS sequence"/>
</dbReference>
<dbReference type="InParanoid" id="A0A0C2X666"/>
<evidence type="ECO:0000313" key="2">
    <source>
        <dbReference type="Proteomes" id="UP000054549"/>
    </source>
</evidence>
<dbReference type="EMBL" id="KN818251">
    <property type="protein sequence ID" value="KIL64223.1"/>
    <property type="molecule type" value="Genomic_DNA"/>
</dbReference>
<proteinExistence type="predicted"/>
<dbReference type="InterPro" id="IPR041078">
    <property type="entry name" value="Plavaka"/>
</dbReference>
<organism evidence="1 2">
    <name type="scientific">Amanita muscaria (strain Koide BX008)</name>
    <dbReference type="NCBI Taxonomy" id="946122"/>
    <lineage>
        <taxon>Eukaryota</taxon>
        <taxon>Fungi</taxon>
        <taxon>Dikarya</taxon>
        <taxon>Basidiomycota</taxon>
        <taxon>Agaricomycotina</taxon>
        <taxon>Agaricomycetes</taxon>
        <taxon>Agaricomycetidae</taxon>
        <taxon>Agaricales</taxon>
        <taxon>Pluteineae</taxon>
        <taxon>Amanitaceae</taxon>
        <taxon>Amanita</taxon>
    </lineage>
</organism>
<keyword evidence="2" id="KW-1185">Reference proteome</keyword>
<sequence>MNVNHSYFQPFENPSSYLLMKWFYSGSNAKTLAEMDRLVQEVLLKPDFNRVDLANFRAKRESQRVDVIKDKGLADSLFQATDGWYKINISLPVPFERIKYSSISQVPIFTVESLVYRRPLQVLSAALQDASPNEFHLQPSKLYWQHDDDPDNSERLYSELYDSDVFIDEHERIRAVYETKERDIVVAAMMLWSDSTQLANFGNASLWPIYLYLGNQTKYVRCKPSATAAHHIAYIPKVWLTIICSSTADLT</sequence>
<dbReference type="OrthoDB" id="3208495at2759"/>
<dbReference type="Pfam" id="PF18759">
    <property type="entry name" value="Plavaka"/>
    <property type="match status" value="1"/>
</dbReference>
<evidence type="ECO:0000313" key="1">
    <source>
        <dbReference type="EMBL" id="KIL64223.1"/>
    </source>
</evidence>
<dbReference type="AlphaFoldDB" id="A0A0C2X666"/>
<reference evidence="1 2" key="1">
    <citation type="submission" date="2014-04" db="EMBL/GenBank/DDBJ databases">
        <title>Evolutionary Origins and Diversification of the Mycorrhizal Mutualists.</title>
        <authorList>
            <consortium name="DOE Joint Genome Institute"/>
            <consortium name="Mycorrhizal Genomics Consortium"/>
            <person name="Kohler A."/>
            <person name="Kuo A."/>
            <person name="Nagy L.G."/>
            <person name="Floudas D."/>
            <person name="Copeland A."/>
            <person name="Barry K.W."/>
            <person name="Cichocki N."/>
            <person name="Veneault-Fourrey C."/>
            <person name="LaButti K."/>
            <person name="Lindquist E.A."/>
            <person name="Lipzen A."/>
            <person name="Lundell T."/>
            <person name="Morin E."/>
            <person name="Murat C."/>
            <person name="Riley R."/>
            <person name="Ohm R."/>
            <person name="Sun H."/>
            <person name="Tunlid A."/>
            <person name="Henrissat B."/>
            <person name="Grigoriev I.V."/>
            <person name="Hibbett D.S."/>
            <person name="Martin F."/>
        </authorList>
    </citation>
    <scope>NUCLEOTIDE SEQUENCE [LARGE SCALE GENOMIC DNA]</scope>
    <source>
        <strain evidence="1 2">Koide BX008</strain>
    </source>
</reference>
<dbReference type="STRING" id="946122.A0A0C2X666"/>
<accession>A0A0C2X666</accession>
<name>A0A0C2X666_AMAMK</name>
<gene>
    <name evidence="1" type="ORF">M378DRAFT_78516</name>
</gene>
<protein>
    <submittedName>
        <fullName evidence="1">Uncharacterized protein</fullName>
    </submittedName>
</protein>
<dbReference type="HOGENOM" id="CLU_042836_1_0_1"/>